<sequence length="511" mass="54676">MKRRRFVFKGLKHRVPVRLRHHWKVVAACGAFFAVLVGLVGTSRVAPIVTSDERADTDVVTQDVAGTVDLFDTGRTHEITLSYSQDDYDRMVDQFWEDGEKEYVEADMVIDGTSLDSVGIRLKGNSTLSGVTRDGESAPRGRGGPGGGVGPAGGAFPEGGPPGGFEGGPPGGFQGGPGGGFRGGGMGSSLKVEEPENLPWLISFDEYVEGRRYQGRSEIAVRPASGMGGSTALTESVALNLLAQSGEPSQRYTNATFTVNDRPTVIRLLVEHPDQAYAEDLAGDGVLYKSRASGQFADQGDDPTDYQDDFDQLNKKGSQDLQPVIDLIQWVEKSSDEEFAAGLAERVDVESFARYVALQNLLLNFDDMAGPGKNYYLYYNLDTRRFTVLTWDLNLAMRGDATQGPRDAGGFGRPGGAAPQRQGGGGPRMGHALKDRFLASPAFTEVYDTAYRDLYQKLYASGAALAAVDQVSAGLKAAGTDVTAEAASLRTLVENRAKSLSTDKVVTGQAG</sequence>
<dbReference type="RefSeq" id="WP_281899144.1">
    <property type="nucleotide sequence ID" value="NZ_BSDI01000024.1"/>
</dbReference>
<evidence type="ECO:0000256" key="1">
    <source>
        <dbReference type="SAM" id="MobiDB-lite"/>
    </source>
</evidence>
<protein>
    <recommendedName>
        <fullName evidence="4">Spore coat protein CotH</fullName>
    </recommendedName>
</protein>
<reference evidence="2" key="1">
    <citation type="submission" date="2022-12" db="EMBL/GenBank/DDBJ databases">
        <title>New Phytohabitans aurantiacus sp. RD004123 nov., an actinomycete isolated from soil.</title>
        <authorList>
            <person name="Triningsih D.W."/>
            <person name="Harunari E."/>
            <person name="Igarashi Y."/>
        </authorList>
    </citation>
    <scope>NUCLEOTIDE SEQUENCE</scope>
    <source>
        <strain evidence="2">RD004123</strain>
    </source>
</reference>
<name>A0ABQ5QZ84_9ACTN</name>
<dbReference type="PANTHER" id="PTHR40050:SF1">
    <property type="entry name" value="INNER SPORE COAT PROTEIN H"/>
    <property type="match status" value="1"/>
</dbReference>
<feature type="region of interest" description="Disordered" evidence="1">
    <location>
        <begin position="403"/>
        <end position="426"/>
    </location>
</feature>
<keyword evidence="3" id="KW-1185">Reference proteome</keyword>
<organism evidence="2 3">
    <name type="scientific">Phytohabitans aurantiacus</name>
    <dbReference type="NCBI Taxonomy" id="3016789"/>
    <lineage>
        <taxon>Bacteria</taxon>
        <taxon>Bacillati</taxon>
        <taxon>Actinomycetota</taxon>
        <taxon>Actinomycetes</taxon>
        <taxon>Micromonosporales</taxon>
        <taxon>Micromonosporaceae</taxon>
    </lineage>
</organism>
<dbReference type="Pfam" id="PF08757">
    <property type="entry name" value="CotH"/>
    <property type="match status" value="1"/>
</dbReference>
<proteinExistence type="predicted"/>
<evidence type="ECO:0000313" key="3">
    <source>
        <dbReference type="Proteomes" id="UP001144280"/>
    </source>
</evidence>
<comment type="caution">
    <text evidence="2">The sequence shown here is derived from an EMBL/GenBank/DDBJ whole genome shotgun (WGS) entry which is preliminary data.</text>
</comment>
<accession>A0ABQ5QZ84</accession>
<dbReference type="InterPro" id="IPR014867">
    <property type="entry name" value="Spore_coat_CotH_CotH2/3/7"/>
</dbReference>
<dbReference type="Proteomes" id="UP001144280">
    <property type="component" value="Unassembled WGS sequence"/>
</dbReference>
<gene>
    <name evidence="2" type="ORF">Pa4123_47450</name>
</gene>
<dbReference type="EMBL" id="BSDI01000024">
    <property type="protein sequence ID" value="GLH99469.1"/>
    <property type="molecule type" value="Genomic_DNA"/>
</dbReference>
<feature type="compositionally biased region" description="Gly residues" evidence="1">
    <location>
        <begin position="141"/>
        <end position="187"/>
    </location>
</feature>
<feature type="region of interest" description="Disordered" evidence="1">
    <location>
        <begin position="126"/>
        <end position="190"/>
    </location>
</feature>
<dbReference type="PANTHER" id="PTHR40050">
    <property type="entry name" value="INNER SPORE COAT PROTEIN H"/>
    <property type="match status" value="1"/>
</dbReference>
<evidence type="ECO:0008006" key="4">
    <source>
        <dbReference type="Google" id="ProtNLM"/>
    </source>
</evidence>
<evidence type="ECO:0000313" key="2">
    <source>
        <dbReference type="EMBL" id="GLH99469.1"/>
    </source>
</evidence>